<accession>A0A9W9TYH3</accession>
<reference evidence="1" key="2">
    <citation type="journal article" date="2023" name="IMA Fungus">
        <title>Comparative genomic study of the Penicillium genus elucidates a diverse pangenome and 15 lateral gene transfer events.</title>
        <authorList>
            <person name="Petersen C."/>
            <person name="Sorensen T."/>
            <person name="Nielsen M.R."/>
            <person name="Sondergaard T.E."/>
            <person name="Sorensen J.L."/>
            <person name="Fitzpatrick D.A."/>
            <person name="Frisvad J.C."/>
            <person name="Nielsen K.L."/>
        </authorList>
    </citation>
    <scope>NUCLEOTIDE SEQUENCE</scope>
    <source>
        <strain evidence="1">IBT 19713</strain>
    </source>
</reference>
<protein>
    <submittedName>
        <fullName evidence="1">Uncharacterized protein</fullName>
    </submittedName>
</protein>
<dbReference type="Proteomes" id="UP001150941">
    <property type="component" value="Unassembled WGS sequence"/>
</dbReference>
<name>A0A9W9TYH3_9EURO</name>
<proteinExistence type="predicted"/>
<gene>
    <name evidence="1" type="ORF">N7468_000518</name>
</gene>
<evidence type="ECO:0000313" key="1">
    <source>
        <dbReference type="EMBL" id="KAJ5249067.1"/>
    </source>
</evidence>
<evidence type="ECO:0000313" key="2">
    <source>
        <dbReference type="Proteomes" id="UP001150941"/>
    </source>
</evidence>
<keyword evidence="2" id="KW-1185">Reference proteome</keyword>
<sequence length="72" mass="8038">MIGFEDKIRSASQDDLQWNECFGEPGDLVLPLTRGISGTVMAMVDGKEEKKNSHLLVNPTKRQLPVMGRHSQ</sequence>
<dbReference type="AlphaFoldDB" id="A0A9W9TYH3"/>
<dbReference type="RefSeq" id="XP_058335846.1">
    <property type="nucleotide sequence ID" value="XM_058469815.1"/>
</dbReference>
<dbReference type="EMBL" id="JAPQKS010000001">
    <property type="protein sequence ID" value="KAJ5249067.1"/>
    <property type="molecule type" value="Genomic_DNA"/>
</dbReference>
<dbReference type="GeneID" id="83197118"/>
<comment type="caution">
    <text evidence="1">The sequence shown here is derived from an EMBL/GenBank/DDBJ whole genome shotgun (WGS) entry which is preliminary data.</text>
</comment>
<reference evidence="1" key="1">
    <citation type="submission" date="2022-11" db="EMBL/GenBank/DDBJ databases">
        <authorList>
            <person name="Petersen C."/>
        </authorList>
    </citation>
    <scope>NUCLEOTIDE SEQUENCE</scope>
    <source>
        <strain evidence="1">IBT 19713</strain>
    </source>
</reference>
<organism evidence="1 2">
    <name type="scientific">Penicillium chermesinum</name>
    <dbReference type="NCBI Taxonomy" id="63820"/>
    <lineage>
        <taxon>Eukaryota</taxon>
        <taxon>Fungi</taxon>
        <taxon>Dikarya</taxon>
        <taxon>Ascomycota</taxon>
        <taxon>Pezizomycotina</taxon>
        <taxon>Eurotiomycetes</taxon>
        <taxon>Eurotiomycetidae</taxon>
        <taxon>Eurotiales</taxon>
        <taxon>Aspergillaceae</taxon>
        <taxon>Penicillium</taxon>
    </lineage>
</organism>